<accession>A0AAD9UHM9</accession>
<dbReference type="Pfam" id="PF00019">
    <property type="entry name" value="TGF_beta"/>
    <property type="match status" value="1"/>
</dbReference>
<feature type="compositionally biased region" description="Basic residues" evidence="7">
    <location>
        <begin position="439"/>
        <end position="454"/>
    </location>
</feature>
<sequence>MWRQNSAVETKVCLLIALTFLCSCHFGASLGRPAAAKDSLGKRDSPQQRDAERETTNDKDGGRPQKDGVPTYGAAFGRDASFSDSMTNSIHDDGPHVAWAGKVAGARGDTSGTGKGKESAIDRASDGAAARYMWELYERFSTDKYSHPRGNTIRTFKSINTEPTLTSVGHAPAGNKTRVHRLLFNLTSVGRREEIILAELRLFALVDADRFQYEGIDRMVTVYELDPLVNSRYNYKVISSKFIRGRHSGWETFTVTQAFVRWLRAGVPVQTLEVRIDTPYDTRDDGDLDFDTTTANQKEPLLVVFSNDNTEVVAKDRDLTELISHEGDVLDKDNGIGDDNNDDDYADGDDYYYDGDDEMYGDEGDDVTSDEVKVYKRDLTRQQLETSNNVTSGRDDDALDLKQNFKTRLNEDAPSKKPPRKHPSNRDAPSDREDDTKWRSKRAKARKRRKRRRNMCRRRPMYVNFEDINWHTWIIAPKGFQVRRTKRRSL</sequence>
<reference evidence="10" key="1">
    <citation type="journal article" date="2023" name="Mol. Biol. Evol.">
        <title>Third-Generation Sequencing Reveals the Adaptive Role of the Epigenome in Three Deep-Sea Polychaetes.</title>
        <authorList>
            <person name="Perez M."/>
            <person name="Aroh O."/>
            <person name="Sun Y."/>
            <person name="Lan Y."/>
            <person name="Juniper S.K."/>
            <person name="Young C.R."/>
            <person name="Angers B."/>
            <person name="Qian P.Y."/>
        </authorList>
    </citation>
    <scope>NUCLEOTIDE SEQUENCE</scope>
    <source>
        <strain evidence="10">R07B-5</strain>
    </source>
</reference>
<keyword evidence="4 6" id="KW-0339">Growth factor</keyword>
<dbReference type="InterPro" id="IPR001839">
    <property type="entry name" value="TGF-b_C"/>
</dbReference>
<keyword evidence="3" id="KW-0964">Secreted</keyword>
<feature type="region of interest" description="Disordered" evidence="7">
    <location>
        <begin position="407"/>
        <end position="454"/>
    </location>
</feature>
<comment type="caution">
    <text evidence="10">The sequence shown here is derived from an EMBL/GenBank/DDBJ whole genome shotgun (WGS) entry which is preliminary data.</text>
</comment>
<comment type="subcellular location">
    <subcellularLocation>
        <location evidence="1">Secreted</location>
    </subcellularLocation>
</comment>
<protein>
    <recommendedName>
        <fullName evidence="9">TGF-beta family profile domain-containing protein</fullName>
    </recommendedName>
</protein>
<feature type="compositionally biased region" description="Acidic residues" evidence="7">
    <location>
        <begin position="339"/>
        <end position="367"/>
    </location>
</feature>
<dbReference type="SUPFAM" id="SSF57501">
    <property type="entry name" value="Cystine-knot cytokines"/>
    <property type="match status" value="1"/>
</dbReference>
<evidence type="ECO:0000256" key="5">
    <source>
        <dbReference type="ARBA" id="ARBA00023157"/>
    </source>
</evidence>
<gene>
    <name evidence="10" type="ORF">NP493_99g03036</name>
</gene>
<evidence type="ECO:0000256" key="1">
    <source>
        <dbReference type="ARBA" id="ARBA00004613"/>
    </source>
</evidence>
<dbReference type="PANTHER" id="PTHR11848">
    <property type="entry name" value="TGF-BETA FAMILY"/>
    <property type="match status" value="1"/>
</dbReference>
<dbReference type="AlphaFoldDB" id="A0AAD9UHM9"/>
<dbReference type="PANTHER" id="PTHR11848:SF307">
    <property type="entry name" value="BONE MORPHOGENETIC PROTEIN 10"/>
    <property type="match status" value="1"/>
</dbReference>
<evidence type="ECO:0000313" key="10">
    <source>
        <dbReference type="EMBL" id="KAK2189701.1"/>
    </source>
</evidence>
<comment type="similarity">
    <text evidence="2 6">Belongs to the TGF-beta family.</text>
</comment>
<evidence type="ECO:0000256" key="2">
    <source>
        <dbReference type="ARBA" id="ARBA00006656"/>
    </source>
</evidence>
<dbReference type="Pfam" id="PF00688">
    <property type="entry name" value="TGFb_propeptide"/>
    <property type="match status" value="1"/>
</dbReference>
<dbReference type="GO" id="GO:0005615">
    <property type="term" value="C:extracellular space"/>
    <property type="evidence" value="ECO:0007669"/>
    <property type="project" value="TreeGrafter"/>
</dbReference>
<proteinExistence type="inferred from homology"/>
<feature type="compositionally biased region" description="Basic and acidic residues" evidence="7">
    <location>
        <begin position="39"/>
        <end position="66"/>
    </location>
</feature>
<keyword evidence="8" id="KW-0732">Signal</keyword>
<evidence type="ECO:0000259" key="9">
    <source>
        <dbReference type="PROSITE" id="PS51362"/>
    </source>
</evidence>
<dbReference type="InterPro" id="IPR029034">
    <property type="entry name" value="Cystine-knot_cytokine"/>
</dbReference>
<evidence type="ECO:0000256" key="7">
    <source>
        <dbReference type="SAM" id="MobiDB-lite"/>
    </source>
</evidence>
<feature type="domain" description="TGF-beta family profile" evidence="9">
    <location>
        <begin position="439"/>
        <end position="490"/>
    </location>
</feature>
<organism evidence="10 11">
    <name type="scientific">Ridgeia piscesae</name>
    <name type="common">Tubeworm</name>
    <dbReference type="NCBI Taxonomy" id="27915"/>
    <lineage>
        <taxon>Eukaryota</taxon>
        <taxon>Metazoa</taxon>
        <taxon>Spiralia</taxon>
        <taxon>Lophotrochozoa</taxon>
        <taxon>Annelida</taxon>
        <taxon>Polychaeta</taxon>
        <taxon>Sedentaria</taxon>
        <taxon>Canalipalpata</taxon>
        <taxon>Sabellida</taxon>
        <taxon>Siboglinidae</taxon>
        <taxon>Ridgeia</taxon>
    </lineage>
</organism>
<feature type="region of interest" description="Disordered" evidence="7">
    <location>
        <begin position="329"/>
        <end position="367"/>
    </location>
</feature>
<feature type="chain" id="PRO_5041919425" description="TGF-beta family profile domain-containing protein" evidence="8">
    <location>
        <begin position="30"/>
        <end position="490"/>
    </location>
</feature>
<dbReference type="GO" id="GO:0005125">
    <property type="term" value="F:cytokine activity"/>
    <property type="evidence" value="ECO:0007669"/>
    <property type="project" value="TreeGrafter"/>
</dbReference>
<keyword evidence="5" id="KW-1015">Disulfide bond</keyword>
<evidence type="ECO:0000256" key="8">
    <source>
        <dbReference type="SAM" id="SignalP"/>
    </source>
</evidence>
<dbReference type="PROSITE" id="PS51257">
    <property type="entry name" value="PROKAR_LIPOPROTEIN"/>
    <property type="match status" value="1"/>
</dbReference>
<dbReference type="InterPro" id="IPR015615">
    <property type="entry name" value="TGF-beta-rel"/>
</dbReference>
<evidence type="ECO:0000256" key="3">
    <source>
        <dbReference type="ARBA" id="ARBA00022525"/>
    </source>
</evidence>
<evidence type="ECO:0000256" key="6">
    <source>
        <dbReference type="RuleBase" id="RU000354"/>
    </source>
</evidence>
<dbReference type="Gene3D" id="2.10.90.10">
    <property type="entry name" value="Cystine-knot cytokines"/>
    <property type="match status" value="1"/>
</dbReference>
<dbReference type="GO" id="GO:0008083">
    <property type="term" value="F:growth factor activity"/>
    <property type="evidence" value="ECO:0007669"/>
    <property type="project" value="UniProtKB-KW"/>
</dbReference>
<evidence type="ECO:0000313" key="11">
    <source>
        <dbReference type="Proteomes" id="UP001209878"/>
    </source>
</evidence>
<dbReference type="InterPro" id="IPR001111">
    <property type="entry name" value="TGF-b_propeptide"/>
</dbReference>
<keyword evidence="11" id="KW-1185">Reference proteome</keyword>
<dbReference type="EMBL" id="JAODUO010000099">
    <property type="protein sequence ID" value="KAK2189701.1"/>
    <property type="molecule type" value="Genomic_DNA"/>
</dbReference>
<evidence type="ECO:0000256" key="4">
    <source>
        <dbReference type="ARBA" id="ARBA00023030"/>
    </source>
</evidence>
<feature type="signal peptide" evidence="8">
    <location>
        <begin position="1"/>
        <end position="29"/>
    </location>
</feature>
<dbReference type="Gene3D" id="2.60.120.970">
    <property type="match status" value="1"/>
</dbReference>
<dbReference type="Proteomes" id="UP001209878">
    <property type="component" value="Unassembled WGS sequence"/>
</dbReference>
<feature type="region of interest" description="Disordered" evidence="7">
    <location>
        <begin position="35"/>
        <end position="74"/>
    </location>
</feature>
<name>A0AAD9UHM9_RIDPI</name>
<dbReference type="PROSITE" id="PS51362">
    <property type="entry name" value="TGF_BETA_2"/>
    <property type="match status" value="1"/>
</dbReference>
<feature type="compositionally biased region" description="Basic and acidic residues" evidence="7">
    <location>
        <begin position="424"/>
        <end position="438"/>
    </location>
</feature>